<proteinExistence type="predicted"/>
<dbReference type="EMBL" id="QOVI01000001">
    <property type="protein sequence ID" value="RXG18400.1"/>
    <property type="molecule type" value="Genomic_DNA"/>
</dbReference>
<protein>
    <recommendedName>
        <fullName evidence="3">DUF3037 domain-containing protein</fullName>
    </recommendedName>
</protein>
<organism evidence="1 2">
    <name type="scientific">Leeuwenhoekiella aestuarii</name>
    <dbReference type="NCBI Taxonomy" id="2249426"/>
    <lineage>
        <taxon>Bacteria</taxon>
        <taxon>Pseudomonadati</taxon>
        <taxon>Bacteroidota</taxon>
        <taxon>Flavobacteriia</taxon>
        <taxon>Flavobacteriales</taxon>
        <taxon>Flavobacteriaceae</taxon>
        <taxon>Leeuwenhoekiella</taxon>
    </lineage>
</organism>
<name>A0A4Q0NZJ7_9FLAO</name>
<gene>
    <name evidence="1" type="ORF">DSM04_101593</name>
</gene>
<evidence type="ECO:0000313" key="2">
    <source>
        <dbReference type="Proteomes" id="UP000289821"/>
    </source>
</evidence>
<evidence type="ECO:0008006" key="3">
    <source>
        <dbReference type="Google" id="ProtNLM"/>
    </source>
</evidence>
<dbReference type="AlphaFoldDB" id="A0A4Q0NZJ7"/>
<dbReference type="RefSeq" id="WP_128759949.1">
    <property type="nucleotide sequence ID" value="NZ_QOVI01000001.1"/>
</dbReference>
<dbReference type="OrthoDB" id="1466785at2"/>
<dbReference type="Proteomes" id="UP000289821">
    <property type="component" value="Unassembled WGS sequence"/>
</dbReference>
<sequence length="291" mass="33291">MKTFLSILSVKTNSFSSEKIVIGLLAVSADKVHFGYSKNKVNLLNKFSSDEKISLFVESLLSQIKSSVKGENKELSNLQMNLITDKSIFSEEYFNYLNNYNNGLLHFSKPLEVNYEFSENDFSKYFKNFIGEPFIELKKDSKKTFHQKLKPLLNKEGLSNKVDLHYTFNPNIFKGILKDCSIPLITKNGNINSLQEIDFTNKPVTIANNLYETKIIHDALKGFSTKIDCGVSKIKVAFEEPKLDTEQHKMFDLAIKEYSDQFEFITPDAVDSFTDNILEKNYSKFSLLVTG</sequence>
<keyword evidence="2" id="KW-1185">Reference proteome</keyword>
<reference evidence="1 2" key="1">
    <citation type="submission" date="2018-07" db="EMBL/GenBank/DDBJ databases">
        <title>Leeuwenhoekiella genomics.</title>
        <authorList>
            <person name="Tahon G."/>
            <person name="Willems A."/>
        </authorList>
    </citation>
    <scope>NUCLEOTIDE SEQUENCE [LARGE SCALE GENOMIC DNA]</scope>
    <source>
        <strain evidence="1 2">R-50232</strain>
    </source>
</reference>
<evidence type="ECO:0000313" key="1">
    <source>
        <dbReference type="EMBL" id="RXG18400.1"/>
    </source>
</evidence>
<accession>A0A4Q0NZJ7</accession>
<comment type="caution">
    <text evidence="1">The sequence shown here is derived from an EMBL/GenBank/DDBJ whole genome shotgun (WGS) entry which is preliminary data.</text>
</comment>